<evidence type="ECO:0000313" key="4">
    <source>
        <dbReference type="EMBL" id="KAF2397599.1"/>
    </source>
</evidence>
<dbReference type="PANTHER" id="PTHR40633">
    <property type="entry name" value="MATRIX PROTEIN, PUTATIVE (AFU_ORTHOLOGUE AFUA_8G05410)-RELATED"/>
    <property type="match status" value="1"/>
</dbReference>
<reference evidence="4" key="1">
    <citation type="journal article" date="2020" name="Stud. Mycol.">
        <title>101 Dothideomycetes genomes: a test case for predicting lifestyles and emergence of pathogens.</title>
        <authorList>
            <person name="Haridas S."/>
            <person name="Albert R."/>
            <person name="Binder M."/>
            <person name="Bloem J."/>
            <person name="Labutti K."/>
            <person name="Salamov A."/>
            <person name="Andreopoulos B."/>
            <person name="Baker S."/>
            <person name="Barry K."/>
            <person name="Bills G."/>
            <person name="Bluhm B."/>
            <person name="Cannon C."/>
            <person name="Castanera R."/>
            <person name="Culley D."/>
            <person name="Daum C."/>
            <person name="Ezra D."/>
            <person name="Gonzalez J."/>
            <person name="Henrissat B."/>
            <person name="Kuo A."/>
            <person name="Liang C."/>
            <person name="Lipzen A."/>
            <person name="Lutzoni F."/>
            <person name="Magnuson J."/>
            <person name="Mondo S."/>
            <person name="Nolan M."/>
            <person name="Ohm R."/>
            <person name="Pangilinan J."/>
            <person name="Park H.-J."/>
            <person name="Ramirez L."/>
            <person name="Alfaro M."/>
            <person name="Sun H."/>
            <person name="Tritt A."/>
            <person name="Yoshinaga Y."/>
            <person name="Zwiers L.-H."/>
            <person name="Turgeon B."/>
            <person name="Goodwin S."/>
            <person name="Spatafora J."/>
            <person name="Crous P."/>
            <person name="Grigoriev I."/>
        </authorList>
    </citation>
    <scope>NUCLEOTIDE SEQUENCE</scope>
    <source>
        <strain evidence="4">CBS 262.69</strain>
    </source>
</reference>
<dbReference type="InterPro" id="IPR018466">
    <property type="entry name" value="Kre9/Knh1-like_N"/>
</dbReference>
<dbReference type="OrthoDB" id="5589325at2759"/>
<feature type="domain" description="Yeast cell wall synthesis Kre9/Knh1-like N-terminal" evidence="3">
    <location>
        <begin position="27"/>
        <end position="107"/>
    </location>
</feature>
<protein>
    <recommendedName>
        <fullName evidence="3">Yeast cell wall synthesis Kre9/Knh1-like N-terminal domain-containing protein</fullName>
    </recommendedName>
</protein>
<feature type="chain" id="PRO_5026296570" description="Yeast cell wall synthesis Kre9/Knh1-like N-terminal domain-containing protein" evidence="2">
    <location>
        <begin position="19"/>
        <end position="202"/>
    </location>
</feature>
<evidence type="ECO:0000256" key="2">
    <source>
        <dbReference type="SAM" id="SignalP"/>
    </source>
</evidence>
<accession>A0A6G1HP33</accession>
<keyword evidence="5" id="KW-1185">Reference proteome</keyword>
<dbReference type="AlphaFoldDB" id="A0A6G1HP33"/>
<gene>
    <name evidence="4" type="ORF">EJ06DRAFT_584517</name>
</gene>
<keyword evidence="1 2" id="KW-0732">Signal</keyword>
<sequence>MYFRTILSVAVLAASAMAQLMFTSVPTSVQAGQQYTIQWSGGDATQPVTILLRKGESGNLGTVGTLTSTGTGGSFTWTVDSTITDGTDYAFEIKQGTSNNYSGLFAVSGGTGTALPTASATAKASATSADASSTDSAATSTSATDSSATTTTLATSASATKAVTSASSVPTKSVTAPSSGASGLKSPVALIMGAVVAMLYFH</sequence>
<dbReference type="Proteomes" id="UP000799640">
    <property type="component" value="Unassembled WGS sequence"/>
</dbReference>
<dbReference type="PANTHER" id="PTHR40633:SF6">
    <property type="entry name" value="MATRIX PROTEIN, PUTATIVE (AFU_ORTHOLOGUE AFUA_8G05410)-RELATED"/>
    <property type="match status" value="1"/>
</dbReference>
<dbReference type="InterPro" id="IPR052982">
    <property type="entry name" value="SRP1/TIP1-like"/>
</dbReference>
<evidence type="ECO:0000256" key="1">
    <source>
        <dbReference type="ARBA" id="ARBA00022729"/>
    </source>
</evidence>
<name>A0A6G1HP33_9PEZI</name>
<evidence type="ECO:0000259" key="3">
    <source>
        <dbReference type="Pfam" id="PF10342"/>
    </source>
</evidence>
<evidence type="ECO:0000313" key="5">
    <source>
        <dbReference type="Proteomes" id="UP000799640"/>
    </source>
</evidence>
<dbReference type="EMBL" id="ML996703">
    <property type="protein sequence ID" value="KAF2397599.1"/>
    <property type="molecule type" value="Genomic_DNA"/>
</dbReference>
<dbReference type="Pfam" id="PF10342">
    <property type="entry name" value="Kre9_KNH"/>
    <property type="match status" value="1"/>
</dbReference>
<feature type="signal peptide" evidence="2">
    <location>
        <begin position="1"/>
        <end position="18"/>
    </location>
</feature>
<organism evidence="4 5">
    <name type="scientific">Trichodelitschia bisporula</name>
    <dbReference type="NCBI Taxonomy" id="703511"/>
    <lineage>
        <taxon>Eukaryota</taxon>
        <taxon>Fungi</taxon>
        <taxon>Dikarya</taxon>
        <taxon>Ascomycota</taxon>
        <taxon>Pezizomycotina</taxon>
        <taxon>Dothideomycetes</taxon>
        <taxon>Dothideomycetes incertae sedis</taxon>
        <taxon>Phaeotrichales</taxon>
        <taxon>Phaeotrichaceae</taxon>
        <taxon>Trichodelitschia</taxon>
    </lineage>
</organism>
<proteinExistence type="predicted"/>